<proteinExistence type="predicted"/>
<dbReference type="KEGG" id="tad:TRIADDRAFT_56105"/>
<feature type="region of interest" description="Disordered" evidence="1">
    <location>
        <begin position="137"/>
        <end position="169"/>
    </location>
</feature>
<dbReference type="AlphaFoldDB" id="B3RU00"/>
<organism evidence="2 3">
    <name type="scientific">Trichoplax adhaerens</name>
    <name type="common">Trichoplax reptans</name>
    <dbReference type="NCBI Taxonomy" id="10228"/>
    <lineage>
        <taxon>Eukaryota</taxon>
        <taxon>Metazoa</taxon>
        <taxon>Placozoa</taxon>
        <taxon>Uniplacotomia</taxon>
        <taxon>Trichoplacea</taxon>
        <taxon>Trichoplacidae</taxon>
        <taxon>Trichoplax</taxon>
    </lineage>
</organism>
<evidence type="ECO:0000313" key="3">
    <source>
        <dbReference type="Proteomes" id="UP000009022"/>
    </source>
</evidence>
<reference evidence="2 3" key="1">
    <citation type="journal article" date="2008" name="Nature">
        <title>The Trichoplax genome and the nature of placozoans.</title>
        <authorList>
            <person name="Srivastava M."/>
            <person name="Begovic E."/>
            <person name="Chapman J."/>
            <person name="Putnam N.H."/>
            <person name="Hellsten U."/>
            <person name="Kawashima T."/>
            <person name="Kuo A."/>
            <person name="Mitros T."/>
            <person name="Salamov A."/>
            <person name="Carpenter M.L."/>
            <person name="Signorovitch A.Y."/>
            <person name="Moreno M.A."/>
            <person name="Kamm K."/>
            <person name="Grimwood J."/>
            <person name="Schmutz J."/>
            <person name="Shapiro H."/>
            <person name="Grigoriev I.V."/>
            <person name="Buss L.W."/>
            <person name="Schierwater B."/>
            <person name="Dellaporta S.L."/>
            <person name="Rokhsar D.S."/>
        </authorList>
    </citation>
    <scope>NUCLEOTIDE SEQUENCE [LARGE SCALE GENOMIC DNA]</scope>
    <source>
        <strain evidence="2 3">Grell-BS-1999</strain>
    </source>
</reference>
<dbReference type="InParanoid" id="B3RU00"/>
<dbReference type="CTD" id="6752961"/>
<protein>
    <submittedName>
        <fullName evidence="2">Uncharacterized protein</fullName>
    </submittedName>
</protein>
<dbReference type="Proteomes" id="UP000009022">
    <property type="component" value="Unassembled WGS sequence"/>
</dbReference>
<dbReference type="EMBL" id="DS985244">
    <property type="protein sequence ID" value="EDV25715.1"/>
    <property type="molecule type" value="Genomic_DNA"/>
</dbReference>
<dbReference type="RefSeq" id="XP_002111748.1">
    <property type="nucleotide sequence ID" value="XM_002111712.1"/>
</dbReference>
<dbReference type="HOGENOM" id="CLU_1295867_0_0_1"/>
<name>B3RU00_TRIAD</name>
<keyword evidence="3" id="KW-1185">Reference proteome</keyword>
<feature type="compositionally biased region" description="Acidic residues" evidence="1">
    <location>
        <begin position="148"/>
        <end position="158"/>
    </location>
</feature>
<accession>B3RU00</accession>
<evidence type="ECO:0000256" key="1">
    <source>
        <dbReference type="SAM" id="MobiDB-lite"/>
    </source>
</evidence>
<dbReference type="GeneID" id="6752961"/>
<sequence length="213" mass="25319">MTKAVSSEVLDYSSDSYRGLISYSTMPSVLHSAKTNFKSSIMPHYYSSYRYYEGQKMVLCKSIQVAKSPRNYKHFTLSHNKRKKFIDHCLTSLFMITGANRKMNIKLALIASLFLFAVANATEENYSEFENQLKEEDATDDATLMDKDEGDEDDETEQPVDMIDADKDREELETPMKKSFWWRRRRRRRHDRRRVIIIPQRPFWRRRSHFHVP</sequence>
<evidence type="ECO:0000313" key="2">
    <source>
        <dbReference type="EMBL" id="EDV25715.1"/>
    </source>
</evidence>
<gene>
    <name evidence="2" type="ORF">TRIADDRAFT_56105</name>
</gene>